<dbReference type="EMBL" id="GBIH01002368">
    <property type="protein sequence ID" value="JAC92342.1"/>
    <property type="molecule type" value="mRNA"/>
</dbReference>
<proteinExistence type="evidence at transcript level"/>
<sequence>MIWLLCLFTCASVTRVAANCNVEQAIEGMKDCKHGLHTIEKKSFNASNPEHVKEACCSATGRLEACLHTAVTSAGCLHEVDYVVQDVDEASTVPFSGTSTRPTAGTVAGQGHVSGPQPVAVVTTLSLATLLLTLFRTR</sequence>
<keyword evidence="1" id="KW-0732">Signal</keyword>
<reference evidence="2" key="1">
    <citation type="journal article" date="2015" name="PLoS Negl. Trop. Dis.">
        <title>Deep Sequencing Analysis of the Ixodes ricinus Haemocytome.</title>
        <authorList>
            <person name="Kotsyfakis M."/>
            <person name="Kopacek P."/>
            <person name="Franta Z."/>
            <person name="Pedra J.H."/>
            <person name="Ribeiro J.M."/>
        </authorList>
    </citation>
    <scope>NUCLEOTIDE SEQUENCE</scope>
</reference>
<feature type="chain" id="PRO_5001868196" evidence="1">
    <location>
        <begin position="19"/>
        <end position="138"/>
    </location>
</feature>
<accession>A0A090X7W1</accession>
<organism evidence="2">
    <name type="scientific">Ixodes ricinus</name>
    <name type="common">Common tick</name>
    <name type="synonym">Acarus ricinus</name>
    <dbReference type="NCBI Taxonomy" id="34613"/>
    <lineage>
        <taxon>Eukaryota</taxon>
        <taxon>Metazoa</taxon>
        <taxon>Ecdysozoa</taxon>
        <taxon>Arthropoda</taxon>
        <taxon>Chelicerata</taxon>
        <taxon>Arachnida</taxon>
        <taxon>Acari</taxon>
        <taxon>Parasitiformes</taxon>
        <taxon>Ixodida</taxon>
        <taxon>Ixodoidea</taxon>
        <taxon>Ixodidae</taxon>
        <taxon>Ixodinae</taxon>
        <taxon>Ixodes</taxon>
    </lineage>
</organism>
<name>A0A090X7W1_IXORI</name>
<dbReference type="AlphaFoldDB" id="A0A090X7W1"/>
<evidence type="ECO:0000313" key="2">
    <source>
        <dbReference type="EMBL" id="JAC92342.1"/>
    </source>
</evidence>
<evidence type="ECO:0000256" key="1">
    <source>
        <dbReference type="SAM" id="SignalP"/>
    </source>
</evidence>
<protein>
    <submittedName>
        <fullName evidence="2">Putative secreted salivary protein</fullName>
    </submittedName>
</protein>
<feature type="signal peptide" evidence="1">
    <location>
        <begin position="1"/>
        <end position="18"/>
    </location>
</feature>